<keyword evidence="8" id="KW-1185">Reference proteome</keyword>
<organism evidence="7 8">
    <name type="scientific">Leptobrachium leishanense</name>
    <name type="common">Leishan spiny toad</name>
    <dbReference type="NCBI Taxonomy" id="445787"/>
    <lineage>
        <taxon>Eukaryota</taxon>
        <taxon>Metazoa</taxon>
        <taxon>Chordata</taxon>
        <taxon>Craniata</taxon>
        <taxon>Vertebrata</taxon>
        <taxon>Euteleostomi</taxon>
        <taxon>Amphibia</taxon>
        <taxon>Batrachia</taxon>
        <taxon>Anura</taxon>
        <taxon>Pelobatoidea</taxon>
        <taxon>Megophryidae</taxon>
        <taxon>Leptobrachium</taxon>
    </lineage>
</organism>
<evidence type="ECO:0000256" key="3">
    <source>
        <dbReference type="ARBA" id="ARBA00022729"/>
    </source>
</evidence>
<evidence type="ECO:0000313" key="8">
    <source>
        <dbReference type="Proteomes" id="UP000694569"/>
    </source>
</evidence>
<comment type="subcellular location">
    <subcellularLocation>
        <location evidence="1">Secreted</location>
    </subcellularLocation>
</comment>
<dbReference type="Gene3D" id="2.10.90.10">
    <property type="entry name" value="Cystine-knot cytokines"/>
    <property type="match status" value="1"/>
</dbReference>
<dbReference type="GeneTree" id="ENSGT00390000006337"/>
<dbReference type="PANTHER" id="PTHR15009:SF4">
    <property type="entry name" value="MUELLERIAN-INHIBITING FACTOR"/>
    <property type="match status" value="1"/>
</dbReference>
<dbReference type="Ensembl" id="ENSLLET00000007151.1">
    <property type="protein sequence ID" value="ENSLLEP00000006871.1"/>
    <property type="gene ID" value="ENSLLEG00000004333.1"/>
</dbReference>
<dbReference type="InterPro" id="IPR006799">
    <property type="entry name" value="AMH_N"/>
</dbReference>
<dbReference type="AlphaFoldDB" id="A0A8C5P918"/>
<proteinExistence type="inferred from homology"/>
<dbReference type="CDD" id="cd13757">
    <property type="entry name" value="TGF_beta_AMH"/>
    <property type="match status" value="1"/>
</dbReference>
<name>A0A8C5P918_9ANUR</name>
<keyword evidence="4" id="KW-0221">Differentiation</keyword>
<dbReference type="SUPFAM" id="SSF57501">
    <property type="entry name" value="Cystine-knot cytokines"/>
    <property type="match status" value="1"/>
</dbReference>
<dbReference type="GO" id="GO:0005576">
    <property type="term" value="C:extracellular region"/>
    <property type="evidence" value="ECO:0007669"/>
    <property type="project" value="UniProtKB-SubCell"/>
</dbReference>
<keyword evidence="3" id="KW-0732">Signal</keyword>
<keyword evidence="2" id="KW-0964">Secreted</keyword>
<dbReference type="Pfam" id="PF04709">
    <property type="entry name" value="AMH_N"/>
    <property type="match status" value="1"/>
</dbReference>
<dbReference type="Proteomes" id="UP000694569">
    <property type="component" value="Unplaced"/>
</dbReference>
<dbReference type="GO" id="GO:0008406">
    <property type="term" value="P:gonad development"/>
    <property type="evidence" value="ECO:0007669"/>
    <property type="project" value="InterPro"/>
</dbReference>
<evidence type="ECO:0000256" key="5">
    <source>
        <dbReference type="RuleBase" id="RU000354"/>
    </source>
</evidence>
<dbReference type="PANTHER" id="PTHR15009">
    <property type="entry name" value="MUELLERIAN-INHIBITING FACTOR"/>
    <property type="match status" value="1"/>
</dbReference>
<dbReference type="InterPro" id="IPR001839">
    <property type="entry name" value="TGF-b_C"/>
</dbReference>
<dbReference type="SMART" id="SM00204">
    <property type="entry name" value="TGFB"/>
    <property type="match status" value="1"/>
</dbReference>
<keyword evidence="5" id="KW-0339">Growth factor</keyword>
<comment type="similarity">
    <text evidence="5">Belongs to the TGF-beta family.</text>
</comment>
<accession>A0A8C5P918</accession>
<dbReference type="InterPro" id="IPR029034">
    <property type="entry name" value="Cystine-knot_cytokine"/>
</dbReference>
<evidence type="ECO:0000256" key="1">
    <source>
        <dbReference type="ARBA" id="ARBA00004613"/>
    </source>
</evidence>
<dbReference type="Pfam" id="PF00019">
    <property type="entry name" value="TGF_beta"/>
    <property type="match status" value="1"/>
</dbReference>
<dbReference type="InterPro" id="IPR021203">
    <property type="entry name" value="Muellerian-inhibiting_factor"/>
</dbReference>
<dbReference type="PROSITE" id="PS51362">
    <property type="entry name" value="TGF_BETA_2"/>
    <property type="match status" value="1"/>
</dbReference>
<sequence>MTYYEYTDLRERMDTVPVTEKDEFLEALSHFSSLLMNFRGKAKSSIYLALDPSEDKVGDLRPQIFNVTEVEAMEWLVESQEPLVFFFLPGSKCLLRTIFQEKFNGTLLEKMIMKIQEVLEELEEILSDGERVQVLQNLLRFCHGSFNVSYLPRIQTLPQLGDCKHKKFNSLMLLKVLQAIRSNWQDRKKLSRQYRAAGIKSHCRLQELVISLKPYAEYKDIHFPEKKININNCVGSCRFPQTTQNEYQAHVVLLIQLQERKQPELDRPPCCVPVKYEGQWLLIADENGIRLQLYPNMVAKECGCR</sequence>
<reference evidence="7" key="2">
    <citation type="submission" date="2025-09" db="UniProtKB">
        <authorList>
            <consortium name="Ensembl"/>
        </authorList>
    </citation>
    <scope>IDENTIFICATION</scope>
</reference>
<dbReference type="OrthoDB" id="9893739at2759"/>
<dbReference type="GO" id="GO:0008083">
    <property type="term" value="F:growth factor activity"/>
    <property type="evidence" value="ECO:0007669"/>
    <property type="project" value="UniProtKB-KW"/>
</dbReference>
<reference evidence="7" key="1">
    <citation type="submission" date="2025-08" db="UniProtKB">
        <authorList>
            <consortium name="Ensembl"/>
        </authorList>
    </citation>
    <scope>IDENTIFICATION</scope>
</reference>
<evidence type="ECO:0000256" key="2">
    <source>
        <dbReference type="ARBA" id="ARBA00022525"/>
    </source>
</evidence>
<feature type="domain" description="TGF-beta family profile" evidence="6">
    <location>
        <begin position="187"/>
        <end position="305"/>
    </location>
</feature>
<dbReference type="GO" id="GO:0030154">
    <property type="term" value="P:cell differentiation"/>
    <property type="evidence" value="ECO:0007669"/>
    <property type="project" value="UniProtKB-KW"/>
</dbReference>
<protein>
    <recommendedName>
        <fullName evidence="6">TGF-beta family profile domain-containing protein</fullName>
    </recommendedName>
</protein>
<evidence type="ECO:0000313" key="7">
    <source>
        <dbReference type="Ensembl" id="ENSLLEP00000006871.1"/>
    </source>
</evidence>
<evidence type="ECO:0000259" key="6">
    <source>
        <dbReference type="PROSITE" id="PS51362"/>
    </source>
</evidence>
<evidence type="ECO:0000256" key="4">
    <source>
        <dbReference type="ARBA" id="ARBA00022782"/>
    </source>
</evidence>